<organism evidence="2 3">
    <name type="scientific">Rotaria magnacalcarata</name>
    <dbReference type="NCBI Taxonomy" id="392030"/>
    <lineage>
        <taxon>Eukaryota</taxon>
        <taxon>Metazoa</taxon>
        <taxon>Spiralia</taxon>
        <taxon>Gnathifera</taxon>
        <taxon>Rotifera</taxon>
        <taxon>Eurotatoria</taxon>
        <taxon>Bdelloidea</taxon>
        <taxon>Philodinida</taxon>
        <taxon>Philodinidae</taxon>
        <taxon>Rotaria</taxon>
    </lineage>
</organism>
<sequence length="27" mass="2895">MQSMKHELEREGITICGGIGADPLPPD</sequence>
<protein>
    <submittedName>
        <fullName evidence="2">Uncharacterized protein</fullName>
    </submittedName>
</protein>
<proteinExistence type="predicted"/>
<evidence type="ECO:0000313" key="3">
    <source>
        <dbReference type="Proteomes" id="UP000676336"/>
    </source>
</evidence>
<name>A0A8S3DFX6_9BILA</name>
<feature type="region of interest" description="Disordered" evidence="1">
    <location>
        <begin position="1"/>
        <end position="27"/>
    </location>
</feature>
<dbReference type="AlphaFoldDB" id="A0A8S3DFX6"/>
<evidence type="ECO:0000313" key="2">
    <source>
        <dbReference type="EMBL" id="CAF4963337.1"/>
    </source>
</evidence>
<dbReference type="EMBL" id="CAJOBI010191692">
    <property type="protein sequence ID" value="CAF4963337.1"/>
    <property type="molecule type" value="Genomic_DNA"/>
</dbReference>
<accession>A0A8S3DFX6</accession>
<dbReference type="Proteomes" id="UP000676336">
    <property type="component" value="Unassembled WGS sequence"/>
</dbReference>
<comment type="caution">
    <text evidence="2">The sequence shown here is derived from an EMBL/GenBank/DDBJ whole genome shotgun (WGS) entry which is preliminary data.</text>
</comment>
<reference evidence="2" key="1">
    <citation type="submission" date="2021-02" db="EMBL/GenBank/DDBJ databases">
        <authorList>
            <person name="Nowell W R."/>
        </authorList>
    </citation>
    <scope>NUCLEOTIDE SEQUENCE</scope>
</reference>
<gene>
    <name evidence="2" type="ORF">SMN809_LOCUS54739</name>
</gene>
<feature type="compositionally biased region" description="Basic and acidic residues" evidence="1">
    <location>
        <begin position="1"/>
        <end position="12"/>
    </location>
</feature>
<evidence type="ECO:0000256" key="1">
    <source>
        <dbReference type="SAM" id="MobiDB-lite"/>
    </source>
</evidence>
<feature type="non-terminal residue" evidence="2">
    <location>
        <position position="1"/>
    </location>
</feature>